<evidence type="ECO:0000313" key="2">
    <source>
        <dbReference type="EMBL" id="ESZ92856.1"/>
    </source>
</evidence>
<proteinExistence type="predicted"/>
<comment type="caution">
    <text evidence="2">The sequence shown here is derived from an EMBL/GenBank/DDBJ whole genome shotgun (WGS) entry which is preliminary data.</text>
</comment>
<dbReference type="AlphaFoldDB" id="W9CAJ2"/>
<dbReference type="HOGENOM" id="CLU_1732548_0_0_1"/>
<organism evidence="2 3">
    <name type="scientific">Sclerotinia borealis (strain F-4128)</name>
    <dbReference type="NCBI Taxonomy" id="1432307"/>
    <lineage>
        <taxon>Eukaryota</taxon>
        <taxon>Fungi</taxon>
        <taxon>Dikarya</taxon>
        <taxon>Ascomycota</taxon>
        <taxon>Pezizomycotina</taxon>
        <taxon>Leotiomycetes</taxon>
        <taxon>Helotiales</taxon>
        <taxon>Sclerotiniaceae</taxon>
        <taxon>Sclerotinia</taxon>
    </lineage>
</organism>
<name>W9CAJ2_SCLBF</name>
<sequence>MSRHNMRNKSCSQIVQERETYELKAAEAFQRLEQQVKSMDENRKLLTQQYQNERQQMVREMDANQIPQGENPRIQQVQLLEQQVDDANEQCSMMDSQMHMLRSTHRELLRRFKRELAKAELMEQQANVNAFAALSIQPVQPIQPEDTVMQE</sequence>
<dbReference type="Proteomes" id="UP000019487">
    <property type="component" value="Unassembled WGS sequence"/>
</dbReference>
<protein>
    <submittedName>
        <fullName evidence="2">Uncharacterized protein</fullName>
    </submittedName>
</protein>
<evidence type="ECO:0000313" key="3">
    <source>
        <dbReference type="Proteomes" id="UP000019487"/>
    </source>
</evidence>
<keyword evidence="1" id="KW-0175">Coiled coil</keyword>
<gene>
    <name evidence="2" type="ORF">SBOR_6764</name>
</gene>
<dbReference type="EMBL" id="AYSA01000354">
    <property type="protein sequence ID" value="ESZ92856.1"/>
    <property type="molecule type" value="Genomic_DNA"/>
</dbReference>
<dbReference type="OrthoDB" id="10512618at2759"/>
<keyword evidence="3" id="KW-1185">Reference proteome</keyword>
<feature type="coiled-coil region" evidence="1">
    <location>
        <begin position="29"/>
        <end position="129"/>
    </location>
</feature>
<accession>W9CAJ2</accession>
<evidence type="ECO:0000256" key="1">
    <source>
        <dbReference type="SAM" id="Coils"/>
    </source>
</evidence>
<reference evidence="2 3" key="1">
    <citation type="journal article" date="2014" name="Genome Announc.">
        <title>Draft genome sequence of Sclerotinia borealis, a psychrophilic plant pathogenic fungus.</title>
        <authorList>
            <person name="Mardanov A.V."/>
            <person name="Beletsky A.V."/>
            <person name="Kadnikov V.V."/>
            <person name="Ignatov A.N."/>
            <person name="Ravin N.V."/>
        </authorList>
    </citation>
    <scope>NUCLEOTIDE SEQUENCE [LARGE SCALE GENOMIC DNA]</scope>
    <source>
        <strain evidence="3">F-4157</strain>
    </source>
</reference>